<dbReference type="EMBL" id="CAXAMM010004413">
    <property type="protein sequence ID" value="CAK9003438.1"/>
    <property type="molecule type" value="Genomic_DNA"/>
</dbReference>
<feature type="non-terminal residue" evidence="2">
    <location>
        <position position="82"/>
    </location>
</feature>
<protein>
    <submittedName>
        <fullName evidence="2">Uncharacterized protein</fullName>
    </submittedName>
</protein>
<evidence type="ECO:0000313" key="3">
    <source>
        <dbReference type="Proteomes" id="UP001642464"/>
    </source>
</evidence>
<evidence type="ECO:0000313" key="2">
    <source>
        <dbReference type="EMBL" id="CAK9003438.1"/>
    </source>
</evidence>
<feature type="compositionally biased region" description="Basic and acidic residues" evidence="1">
    <location>
        <begin position="66"/>
        <end position="82"/>
    </location>
</feature>
<reference evidence="2 3" key="1">
    <citation type="submission" date="2024-02" db="EMBL/GenBank/DDBJ databases">
        <authorList>
            <person name="Chen Y."/>
            <person name="Shah S."/>
            <person name="Dougan E. K."/>
            <person name="Thang M."/>
            <person name="Chan C."/>
        </authorList>
    </citation>
    <scope>NUCLEOTIDE SEQUENCE [LARGE SCALE GENOMIC DNA]</scope>
</reference>
<name>A0ABP0ILF9_9DINO</name>
<comment type="caution">
    <text evidence="2">The sequence shown here is derived from an EMBL/GenBank/DDBJ whole genome shotgun (WGS) entry which is preliminary data.</text>
</comment>
<gene>
    <name evidence="2" type="ORF">SCF082_LOCUS7743</name>
</gene>
<accession>A0ABP0ILF9</accession>
<organism evidence="2 3">
    <name type="scientific">Durusdinium trenchii</name>
    <dbReference type="NCBI Taxonomy" id="1381693"/>
    <lineage>
        <taxon>Eukaryota</taxon>
        <taxon>Sar</taxon>
        <taxon>Alveolata</taxon>
        <taxon>Dinophyceae</taxon>
        <taxon>Suessiales</taxon>
        <taxon>Symbiodiniaceae</taxon>
        <taxon>Durusdinium</taxon>
    </lineage>
</organism>
<sequence length="82" mass="9061">EAVHGNLLVDFSEAESSGLPVSTWRKGQAATPQHSDEFNWLQEMTSAPDFSTKAAAPQSSVGLAQRKREMQVEAEMRREGAW</sequence>
<proteinExistence type="predicted"/>
<dbReference type="Proteomes" id="UP001642464">
    <property type="component" value="Unassembled WGS sequence"/>
</dbReference>
<feature type="non-terminal residue" evidence="2">
    <location>
        <position position="1"/>
    </location>
</feature>
<feature type="region of interest" description="Disordered" evidence="1">
    <location>
        <begin position="50"/>
        <end position="82"/>
    </location>
</feature>
<keyword evidence="3" id="KW-1185">Reference proteome</keyword>
<evidence type="ECO:0000256" key="1">
    <source>
        <dbReference type="SAM" id="MobiDB-lite"/>
    </source>
</evidence>